<dbReference type="PANTHER" id="PTHR21731">
    <property type="entry name" value="SYNAPTONEMAL COMPLEX CENTRAL ELEMENT PROTEIN 1-LIKE"/>
    <property type="match status" value="1"/>
</dbReference>
<proteinExistence type="inferred from homology"/>
<reference evidence="5" key="1">
    <citation type="submission" date="2021-01" db="EMBL/GenBank/DDBJ databases">
        <title>A chromosome-scale assembly of European eel, Anguilla anguilla.</title>
        <authorList>
            <person name="Henkel C."/>
            <person name="Jong-Raadsen S.A."/>
            <person name="Dufour S."/>
            <person name="Weltzien F.-A."/>
            <person name="Palstra A.P."/>
            <person name="Pelster B."/>
            <person name="Spaink H.P."/>
            <person name="Van Den Thillart G.E."/>
            <person name="Jansen H."/>
            <person name="Zahm M."/>
            <person name="Klopp C."/>
            <person name="Cedric C."/>
            <person name="Louis A."/>
            <person name="Berthelot C."/>
            <person name="Parey E."/>
            <person name="Roest Crollius H."/>
            <person name="Montfort J."/>
            <person name="Robinson-Rechavi M."/>
            <person name="Bucao C."/>
            <person name="Bouchez O."/>
            <person name="Gislard M."/>
            <person name="Lluch J."/>
            <person name="Milhes M."/>
            <person name="Lampietro C."/>
            <person name="Lopez Roques C."/>
            <person name="Donnadieu C."/>
            <person name="Braasch I."/>
            <person name="Desvignes T."/>
            <person name="Postlethwait J."/>
            <person name="Bobe J."/>
            <person name="Guiguen Y."/>
            <person name="Dirks R."/>
        </authorList>
    </citation>
    <scope>NUCLEOTIDE SEQUENCE</scope>
    <source>
        <strain evidence="5">Tag_6206</strain>
        <tissue evidence="5">Liver</tissue>
    </source>
</reference>
<keyword evidence="6" id="KW-1185">Reference proteome</keyword>
<evidence type="ECO:0008006" key="7">
    <source>
        <dbReference type="Google" id="ProtNLM"/>
    </source>
</evidence>
<dbReference type="Proteomes" id="UP001044222">
    <property type="component" value="Chromosome 9"/>
</dbReference>
<gene>
    <name evidence="5" type="ORF">ANANG_G00175200</name>
</gene>
<keyword evidence="2 4" id="KW-0175">Coiled coil</keyword>
<comment type="caution">
    <text evidence="5">The sequence shown here is derived from an EMBL/GenBank/DDBJ whole genome shotgun (WGS) entry which is preliminary data.</text>
</comment>
<feature type="coiled-coil region" evidence="4">
    <location>
        <begin position="13"/>
        <end position="128"/>
    </location>
</feature>
<name>A0A9D3M462_ANGAN</name>
<dbReference type="GO" id="GO:0000795">
    <property type="term" value="C:synaptonemal complex"/>
    <property type="evidence" value="ECO:0007669"/>
    <property type="project" value="InterPro"/>
</dbReference>
<evidence type="ECO:0000313" key="5">
    <source>
        <dbReference type="EMBL" id="KAG5842206.1"/>
    </source>
</evidence>
<accession>A0A9D3M462</accession>
<protein>
    <recommendedName>
        <fullName evidence="7">Synaptonemal complex central element protein 1</fullName>
    </recommendedName>
</protein>
<dbReference type="PANTHER" id="PTHR21731:SF1">
    <property type="entry name" value="SYNAPTONEMAL COMPLEX CENTRAL ELEMENT PROTEIN 1-LIKE"/>
    <property type="match status" value="1"/>
</dbReference>
<dbReference type="Pfam" id="PF15233">
    <property type="entry name" value="SYCE1"/>
    <property type="match status" value="1"/>
</dbReference>
<comment type="similarity">
    <text evidence="1">Belongs to the SYCE family.</text>
</comment>
<dbReference type="InterPro" id="IPR026676">
    <property type="entry name" value="SYCE1"/>
</dbReference>
<evidence type="ECO:0000256" key="2">
    <source>
        <dbReference type="ARBA" id="ARBA00023054"/>
    </source>
</evidence>
<dbReference type="EMBL" id="JAFIRN010000009">
    <property type="protein sequence ID" value="KAG5842206.1"/>
    <property type="molecule type" value="Genomic_DNA"/>
</dbReference>
<evidence type="ECO:0000256" key="3">
    <source>
        <dbReference type="ARBA" id="ARBA00023254"/>
    </source>
</evidence>
<evidence type="ECO:0000256" key="1">
    <source>
        <dbReference type="ARBA" id="ARBA00010094"/>
    </source>
</evidence>
<evidence type="ECO:0000313" key="6">
    <source>
        <dbReference type="Proteomes" id="UP001044222"/>
    </source>
</evidence>
<dbReference type="GO" id="GO:0007130">
    <property type="term" value="P:synaptonemal complex assembly"/>
    <property type="evidence" value="ECO:0007669"/>
    <property type="project" value="InterPro"/>
</dbReference>
<sequence length="182" mass="21467">MNFASGGNSEPKMEELLEKIKEMQLGKKVLEEDLKEAQLLRKSLQKELDTLHAEQYQMEEIQKEREESYRVLQFKCDELECEAKRLLQLNSKSEALIEQYTFQIQEARLKHRKQRMKFENQLQQLIEQHKNLYSVYSPDRLPSEIESLENARSQLLKAEQVKLAQLNRLAEGINQTLSDTKA</sequence>
<dbReference type="AlphaFoldDB" id="A0A9D3M462"/>
<evidence type="ECO:0000256" key="4">
    <source>
        <dbReference type="SAM" id="Coils"/>
    </source>
</evidence>
<organism evidence="5 6">
    <name type="scientific">Anguilla anguilla</name>
    <name type="common">European freshwater eel</name>
    <name type="synonym">Muraena anguilla</name>
    <dbReference type="NCBI Taxonomy" id="7936"/>
    <lineage>
        <taxon>Eukaryota</taxon>
        <taxon>Metazoa</taxon>
        <taxon>Chordata</taxon>
        <taxon>Craniata</taxon>
        <taxon>Vertebrata</taxon>
        <taxon>Euteleostomi</taxon>
        <taxon>Actinopterygii</taxon>
        <taxon>Neopterygii</taxon>
        <taxon>Teleostei</taxon>
        <taxon>Anguilliformes</taxon>
        <taxon>Anguillidae</taxon>
        <taxon>Anguilla</taxon>
    </lineage>
</organism>
<keyword evidence="3" id="KW-0469">Meiosis</keyword>